<organism evidence="5 6">
    <name type="scientific">Candidatus Portnoybacteria bacterium RIFCSPHIGHO2_12_FULL_38_9</name>
    <dbReference type="NCBI Taxonomy" id="1801997"/>
    <lineage>
        <taxon>Bacteria</taxon>
        <taxon>Candidatus Portnoyibacteriota</taxon>
    </lineage>
</organism>
<dbReference type="SUPFAM" id="SSF53448">
    <property type="entry name" value="Nucleotide-diphospho-sugar transferases"/>
    <property type="match status" value="1"/>
</dbReference>
<dbReference type="AlphaFoldDB" id="A0A1G2FHN0"/>
<dbReference type="InterPro" id="IPR029044">
    <property type="entry name" value="Nucleotide-diphossugar_trans"/>
</dbReference>
<dbReference type="GO" id="GO:0016757">
    <property type="term" value="F:glycosyltransferase activity"/>
    <property type="evidence" value="ECO:0007669"/>
    <property type="project" value="UniProtKB-KW"/>
</dbReference>
<evidence type="ECO:0000256" key="1">
    <source>
        <dbReference type="ARBA" id="ARBA00006739"/>
    </source>
</evidence>
<dbReference type="PANTHER" id="PTHR43179:SF12">
    <property type="entry name" value="GALACTOFURANOSYLTRANSFERASE GLFT2"/>
    <property type="match status" value="1"/>
</dbReference>
<evidence type="ECO:0000256" key="3">
    <source>
        <dbReference type="ARBA" id="ARBA00022679"/>
    </source>
</evidence>
<feature type="domain" description="Glycosyltransferase 2-like" evidence="4">
    <location>
        <begin position="10"/>
        <end position="127"/>
    </location>
</feature>
<name>A0A1G2FHN0_9BACT</name>
<dbReference type="PANTHER" id="PTHR43179">
    <property type="entry name" value="RHAMNOSYLTRANSFERASE WBBL"/>
    <property type="match status" value="1"/>
</dbReference>
<dbReference type="Proteomes" id="UP000177061">
    <property type="component" value="Unassembled WGS sequence"/>
</dbReference>
<evidence type="ECO:0000259" key="4">
    <source>
        <dbReference type="Pfam" id="PF00535"/>
    </source>
</evidence>
<keyword evidence="3" id="KW-0808">Transferase</keyword>
<evidence type="ECO:0000313" key="6">
    <source>
        <dbReference type="Proteomes" id="UP000177061"/>
    </source>
</evidence>
<gene>
    <name evidence="5" type="ORF">A3J64_02105</name>
</gene>
<keyword evidence="2" id="KW-0328">Glycosyltransferase</keyword>
<dbReference type="EMBL" id="MHNB01000005">
    <property type="protein sequence ID" value="OGZ37573.1"/>
    <property type="molecule type" value="Genomic_DNA"/>
</dbReference>
<comment type="similarity">
    <text evidence="1">Belongs to the glycosyltransferase 2 family.</text>
</comment>
<reference evidence="5 6" key="1">
    <citation type="journal article" date="2016" name="Nat. Commun.">
        <title>Thousands of microbial genomes shed light on interconnected biogeochemical processes in an aquifer system.</title>
        <authorList>
            <person name="Anantharaman K."/>
            <person name="Brown C.T."/>
            <person name="Hug L.A."/>
            <person name="Sharon I."/>
            <person name="Castelle C.J."/>
            <person name="Probst A.J."/>
            <person name="Thomas B.C."/>
            <person name="Singh A."/>
            <person name="Wilkins M.J."/>
            <person name="Karaoz U."/>
            <person name="Brodie E.L."/>
            <person name="Williams K.H."/>
            <person name="Hubbard S.S."/>
            <person name="Banfield J.F."/>
        </authorList>
    </citation>
    <scope>NUCLEOTIDE SEQUENCE [LARGE SCALE GENOMIC DNA]</scope>
</reference>
<dbReference type="CDD" id="cd04186">
    <property type="entry name" value="GT_2_like_c"/>
    <property type="match status" value="1"/>
</dbReference>
<dbReference type="Gene3D" id="3.90.550.10">
    <property type="entry name" value="Spore Coat Polysaccharide Biosynthesis Protein SpsA, Chain A"/>
    <property type="match status" value="1"/>
</dbReference>
<dbReference type="Pfam" id="PF00535">
    <property type="entry name" value="Glycos_transf_2"/>
    <property type="match status" value="1"/>
</dbReference>
<evidence type="ECO:0000256" key="2">
    <source>
        <dbReference type="ARBA" id="ARBA00022676"/>
    </source>
</evidence>
<comment type="caution">
    <text evidence="5">The sequence shown here is derived from an EMBL/GenBank/DDBJ whole genome shotgun (WGS) entry which is preliminary data.</text>
</comment>
<dbReference type="InterPro" id="IPR001173">
    <property type="entry name" value="Glyco_trans_2-like"/>
</dbReference>
<proteinExistence type="inferred from homology"/>
<evidence type="ECO:0000313" key="5">
    <source>
        <dbReference type="EMBL" id="OGZ37573.1"/>
    </source>
</evidence>
<sequence>MLFNLPLISVNLLTYNGKKYIKACLDSVLAQSYPNVEILIIDNASTDRIENYLKSLPTNDYRLRLIFNQKNVGFAAGHNQGIKESRGEFILCLNQDVVLDKDFVKKAIEVLEEDDKIAAVQGKLLRFPGAAPILGGSPRITHIDTTGLVILKNRRIISRGQGQIDEGQYESSEEIFGADGAAPVYRRNALEDIKINGEYFDEDFFCYKEDVDSAWRLRLYGWKTIYQPKAAAWHRRGAGDSAATNYFKIIQERLKINKFAKYLSFKNQRLMQIKNEQVWLLLKHLPWFLPKEIAAWIYVILFERHAVKAIKDLFKQMPGAWQKRRVIMAKKRVVGREMERWFR</sequence>
<dbReference type="STRING" id="1801997.A3J64_02105"/>
<accession>A0A1G2FHN0</accession>
<protein>
    <recommendedName>
        <fullName evidence="4">Glycosyltransferase 2-like domain-containing protein</fullName>
    </recommendedName>
</protein>